<evidence type="ECO:0000256" key="1">
    <source>
        <dbReference type="SAM" id="MobiDB-lite"/>
    </source>
</evidence>
<dbReference type="Pfam" id="PF07702">
    <property type="entry name" value="UTRA"/>
    <property type="match status" value="1"/>
</dbReference>
<protein>
    <submittedName>
        <fullName evidence="3">UTRA domain-containing protein</fullName>
    </submittedName>
</protein>
<dbReference type="GO" id="GO:0006355">
    <property type="term" value="P:regulation of DNA-templated transcription"/>
    <property type="evidence" value="ECO:0007669"/>
    <property type="project" value="InterPro"/>
</dbReference>
<name>A0A1C6W5H8_9ACTN</name>
<feature type="region of interest" description="Disordered" evidence="1">
    <location>
        <begin position="84"/>
        <end position="109"/>
    </location>
</feature>
<evidence type="ECO:0000259" key="2">
    <source>
        <dbReference type="Pfam" id="PF07702"/>
    </source>
</evidence>
<sequence>MTALRDEENIRLTRSDHTITAEAATETLAKELDVAVGAPLLVIDCQLYAAGPYAVATGRLVFRPDVLCLTASADPALSAPRQAGAFGLTALTPRPPGPPAEQPTRRQGE</sequence>
<proteinExistence type="predicted"/>
<evidence type="ECO:0000313" key="3">
    <source>
        <dbReference type="EMBL" id="SCL73450.1"/>
    </source>
</evidence>
<dbReference type="InterPro" id="IPR028978">
    <property type="entry name" value="Chorismate_lyase_/UTRA_dom_sf"/>
</dbReference>
<feature type="domain" description="UbiC transcription regulator-associated" evidence="2">
    <location>
        <begin position="3"/>
        <end position="65"/>
    </location>
</feature>
<dbReference type="SUPFAM" id="SSF64288">
    <property type="entry name" value="Chorismate lyase-like"/>
    <property type="match status" value="1"/>
</dbReference>
<dbReference type="EMBL" id="FMIC01000002">
    <property type="protein sequence ID" value="SCL73450.1"/>
    <property type="molecule type" value="Genomic_DNA"/>
</dbReference>
<accession>A0A1C6W5H8</accession>
<dbReference type="GO" id="GO:0003677">
    <property type="term" value="F:DNA binding"/>
    <property type="evidence" value="ECO:0007669"/>
    <property type="project" value="InterPro"/>
</dbReference>
<organism evidence="3 4">
    <name type="scientific">Micromonospora peucetia</name>
    <dbReference type="NCBI Taxonomy" id="47871"/>
    <lineage>
        <taxon>Bacteria</taxon>
        <taxon>Bacillati</taxon>
        <taxon>Actinomycetota</taxon>
        <taxon>Actinomycetes</taxon>
        <taxon>Micromonosporales</taxon>
        <taxon>Micromonosporaceae</taxon>
        <taxon>Micromonospora</taxon>
    </lineage>
</organism>
<dbReference type="Gene3D" id="3.40.1410.10">
    <property type="entry name" value="Chorismate lyase-like"/>
    <property type="match status" value="1"/>
</dbReference>
<gene>
    <name evidence="3" type="ORF">GA0070608_5735</name>
</gene>
<evidence type="ECO:0000313" key="4">
    <source>
        <dbReference type="Proteomes" id="UP000199343"/>
    </source>
</evidence>
<dbReference type="InterPro" id="IPR011663">
    <property type="entry name" value="UTRA"/>
</dbReference>
<reference evidence="3 4" key="1">
    <citation type="submission" date="2016-06" db="EMBL/GenBank/DDBJ databases">
        <authorList>
            <person name="Kjaerup R.B."/>
            <person name="Dalgaard T.S."/>
            <person name="Juul-Madsen H.R."/>
        </authorList>
    </citation>
    <scope>NUCLEOTIDE SEQUENCE [LARGE SCALE GENOMIC DNA]</scope>
    <source>
        <strain evidence="3 4">DSM 43363</strain>
    </source>
</reference>
<dbReference type="AlphaFoldDB" id="A0A1C6W5H8"/>
<dbReference type="Proteomes" id="UP000199343">
    <property type="component" value="Unassembled WGS sequence"/>
</dbReference>